<evidence type="ECO:0000313" key="7">
    <source>
        <dbReference type="Proteomes" id="UP000182915"/>
    </source>
</evidence>
<sequence>MPRPDRSRSALVDTAAVLFRRQGYAATGVNQILEDAGVKAGSLYHHFPDGKQQLAAAVVERVGSDIERRLREVLATELPVTDIVDGWIDLMAAGLADDQRDGCPIEPIATESVNASAEVRTASAAVFDSWRRAITDRLRADGWPQADADRTGLALIALVEGALLLSRIAGDSAALDAAKTAARTLLAPTYTAR</sequence>
<dbReference type="PANTHER" id="PTHR47506">
    <property type="entry name" value="TRANSCRIPTIONAL REGULATORY PROTEIN"/>
    <property type="match status" value="1"/>
</dbReference>
<evidence type="ECO:0000256" key="1">
    <source>
        <dbReference type="ARBA" id="ARBA00023015"/>
    </source>
</evidence>
<proteinExistence type="predicted"/>
<evidence type="ECO:0000313" key="6">
    <source>
        <dbReference type="EMBL" id="SEH80673.1"/>
    </source>
</evidence>
<keyword evidence="7" id="KW-1185">Reference proteome</keyword>
<dbReference type="Pfam" id="PF00440">
    <property type="entry name" value="TetR_N"/>
    <property type="match status" value="1"/>
</dbReference>
<keyword evidence="1" id="KW-0805">Transcription regulation</keyword>
<dbReference type="GO" id="GO:0003677">
    <property type="term" value="F:DNA binding"/>
    <property type="evidence" value="ECO:0007669"/>
    <property type="project" value="UniProtKB-UniRule"/>
</dbReference>
<name>A0A1H6L898_MYCRU</name>
<protein>
    <submittedName>
        <fullName evidence="6">Transcriptional regulator, TetR family</fullName>
    </submittedName>
</protein>
<dbReference type="AlphaFoldDB" id="A0A1H6L898"/>
<gene>
    <name evidence="6" type="ORF">SAMN04489835_4380</name>
</gene>
<dbReference type="Gene3D" id="1.10.357.10">
    <property type="entry name" value="Tetracycline Repressor, domain 2"/>
    <property type="match status" value="1"/>
</dbReference>
<dbReference type="InterPro" id="IPR054156">
    <property type="entry name" value="YxaF_TetR_C"/>
</dbReference>
<keyword evidence="2 4" id="KW-0238">DNA-binding</keyword>
<accession>A0A1H6L898</accession>
<dbReference type="RefSeq" id="WP_083408948.1">
    <property type="nucleotide sequence ID" value="NZ_LT629971.1"/>
</dbReference>
<dbReference type="STRING" id="370526.SAMN04489835_4380"/>
<dbReference type="InterPro" id="IPR009057">
    <property type="entry name" value="Homeodomain-like_sf"/>
</dbReference>
<dbReference type="Pfam" id="PF21993">
    <property type="entry name" value="TetR_C_13_2"/>
    <property type="match status" value="1"/>
</dbReference>
<dbReference type="InterPro" id="IPR036271">
    <property type="entry name" value="Tet_transcr_reg_TetR-rel_C_sf"/>
</dbReference>
<dbReference type="PRINTS" id="PR00455">
    <property type="entry name" value="HTHTETR"/>
</dbReference>
<feature type="DNA-binding region" description="H-T-H motif" evidence="4">
    <location>
        <begin position="28"/>
        <end position="47"/>
    </location>
</feature>
<dbReference type="EMBL" id="LT629971">
    <property type="protein sequence ID" value="SEH80673.1"/>
    <property type="molecule type" value="Genomic_DNA"/>
</dbReference>
<dbReference type="PROSITE" id="PS50977">
    <property type="entry name" value="HTH_TETR_2"/>
    <property type="match status" value="1"/>
</dbReference>
<evidence type="ECO:0000256" key="3">
    <source>
        <dbReference type="ARBA" id="ARBA00023163"/>
    </source>
</evidence>
<reference evidence="7" key="1">
    <citation type="submission" date="2016-10" db="EMBL/GenBank/DDBJ databases">
        <authorList>
            <person name="Varghese N."/>
            <person name="Submissions S."/>
        </authorList>
    </citation>
    <scope>NUCLEOTIDE SEQUENCE [LARGE SCALE GENOMIC DNA]</scope>
    <source>
        <strain evidence="7">DSM 45405</strain>
    </source>
</reference>
<dbReference type="PANTHER" id="PTHR47506:SF3">
    <property type="entry name" value="HTH-TYPE TRANSCRIPTIONAL REGULATOR LMRA"/>
    <property type="match status" value="1"/>
</dbReference>
<dbReference type="OrthoDB" id="4567939at2"/>
<dbReference type="SUPFAM" id="SSF48498">
    <property type="entry name" value="Tetracyclin repressor-like, C-terminal domain"/>
    <property type="match status" value="1"/>
</dbReference>
<evidence type="ECO:0000256" key="4">
    <source>
        <dbReference type="PROSITE-ProRule" id="PRU00335"/>
    </source>
</evidence>
<feature type="domain" description="HTH tetR-type" evidence="5">
    <location>
        <begin position="5"/>
        <end position="65"/>
    </location>
</feature>
<evidence type="ECO:0000259" key="5">
    <source>
        <dbReference type="PROSITE" id="PS50977"/>
    </source>
</evidence>
<organism evidence="6 7">
    <name type="scientific">Mycolicibacterium rutilum</name>
    <name type="common">Mycobacterium rutilum</name>
    <dbReference type="NCBI Taxonomy" id="370526"/>
    <lineage>
        <taxon>Bacteria</taxon>
        <taxon>Bacillati</taxon>
        <taxon>Actinomycetota</taxon>
        <taxon>Actinomycetes</taxon>
        <taxon>Mycobacteriales</taxon>
        <taxon>Mycobacteriaceae</taxon>
        <taxon>Mycolicibacterium</taxon>
    </lineage>
</organism>
<dbReference type="SUPFAM" id="SSF46689">
    <property type="entry name" value="Homeodomain-like"/>
    <property type="match status" value="1"/>
</dbReference>
<keyword evidence="3" id="KW-0804">Transcription</keyword>
<dbReference type="Proteomes" id="UP000182915">
    <property type="component" value="Chromosome I"/>
</dbReference>
<evidence type="ECO:0000256" key="2">
    <source>
        <dbReference type="ARBA" id="ARBA00023125"/>
    </source>
</evidence>
<dbReference type="InterPro" id="IPR001647">
    <property type="entry name" value="HTH_TetR"/>
</dbReference>